<accession>A0ABY1P3P1</accession>
<dbReference type="InterPro" id="IPR023485">
    <property type="entry name" value="Ptyr_pPase"/>
</dbReference>
<dbReference type="InterPro" id="IPR036196">
    <property type="entry name" value="Ptyr_pPase_sf"/>
</dbReference>
<dbReference type="SMART" id="SM00226">
    <property type="entry name" value="LMWPc"/>
    <property type="match status" value="1"/>
</dbReference>
<keyword evidence="4" id="KW-0904">Protein phosphatase</keyword>
<evidence type="ECO:0000256" key="1">
    <source>
        <dbReference type="ARBA" id="ARBA00011063"/>
    </source>
</evidence>
<dbReference type="PRINTS" id="PR00719">
    <property type="entry name" value="LMWPTPASE"/>
</dbReference>
<dbReference type="InterPro" id="IPR050438">
    <property type="entry name" value="LMW_PTPase"/>
</dbReference>
<evidence type="ECO:0000313" key="6">
    <source>
        <dbReference type="EMBL" id="SMP25210.1"/>
    </source>
</evidence>
<dbReference type="EC" id="3.1.3.48" evidence="2"/>
<dbReference type="Gene3D" id="3.40.50.2300">
    <property type="match status" value="1"/>
</dbReference>
<dbReference type="PANTHER" id="PTHR11717">
    <property type="entry name" value="LOW MOLECULAR WEIGHT PROTEIN TYROSINE PHOSPHATASE"/>
    <property type="match status" value="1"/>
</dbReference>
<evidence type="ECO:0000256" key="3">
    <source>
        <dbReference type="ARBA" id="ARBA00022801"/>
    </source>
</evidence>
<reference evidence="6 7" key="1">
    <citation type="submission" date="2017-05" db="EMBL/GenBank/DDBJ databases">
        <authorList>
            <person name="Varghese N."/>
            <person name="Submissions S."/>
        </authorList>
    </citation>
    <scope>NUCLEOTIDE SEQUENCE [LARGE SCALE GENOMIC DNA]</scope>
    <source>
        <strain evidence="6 7">DSM 29734</strain>
    </source>
</reference>
<dbReference type="InterPro" id="IPR017867">
    <property type="entry name" value="Tyr_phospatase_low_mol_wt"/>
</dbReference>
<dbReference type="EMBL" id="FXTY01000005">
    <property type="protein sequence ID" value="SMP25210.1"/>
    <property type="molecule type" value="Genomic_DNA"/>
</dbReference>
<dbReference type="CDD" id="cd16343">
    <property type="entry name" value="LMWPTP"/>
    <property type="match status" value="1"/>
</dbReference>
<dbReference type="PANTHER" id="PTHR11717:SF7">
    <property type="entry name" value="LOW MOLECULAR WEIGHT PHOSPHOTYROSINE PROTEIN PHOSPHATASE"/>
    <property type="match status" value="1"/>
</dbReference>
<organism evidence="6 7">
    <name type="scientific">Shimia sagamensis</name>
    <dbReference type="NCBI Taxonomy" id="1566352"/>
    <lineage>
        <taxon>Bacteria</taxon>
        <taxon>Pseudomonadati</taxon>
        <taxon>Pseudomonadota</taxon>
        <taxon>Alphaproteobacteria</taxon>
        <taxon>Rhodobacterales</taxon>
        <taxon>Roseobacteraceae</taxon>
    </lineage>
</organism>
<protein>
    <recommendedName>
        <fullName evidence="2">protein-tyrosine-phosphatase</fullName>
        <ecNumber evidence="2">3.1.3.48</ecNumber>
    </recommendedName>
</protein>
<keyword evidence="3" id="KW-0378">Hydrolase</keyword>
<evidence type="ECO:0000313" key="7">
    <source>
        <dbReference type="Proteomes" id="UP001157961"/>
    </source>
</evidence>
<evidence type="ECO:0000259" key="5">
    <source>
        <dbReference type="SMART" id="SM00226"/>
    </source>
</evidence>
<name>A0ABY1P3P1_9RHOB</name>
<evidence type="ECO:0000256" key="2">
    <source>
        <dbReference type="ARBA" id="ARBA00013064"/>
    </source>
</evidence>
<proteinExistence type="inferred from homology"/>
<comment type="similarity">
    <text evidence="1">Belongs to the low molecular weight phosphotyrosine protein phosphatase family.</text>
</comment>
<dbReference type="SUPFAM" id="SSF52788">
    <property type="entry name" value="Phosphotyrosine protein phosphatases I"/>
    <property type="match status" value="1"/>
</dbReference>
<sequence>MTSQLAKEMAETIGLGVVMKILFVCLGNICRSPSAEGVFRDMAPAVETDSAGTAGWHVGKPPYGPMQDAARARGYDFSDLRARQFSMADFERFDLIVGMDAENIANIETLRPDGNTTEVRLFTDYAAGSGTTEVPDPYYTRDFHGALDLIEECARGLKATL</sequence>
<keyword evidence="7" id="KW-1185">Reference proteome</keyword>
<dbReference type="Proteomes" id="UP001157961">
    <property type="component" value="Unassembled WGS sequence"/>
</dbReference>
<feature type="domain" description="Phosphotyrosine protein phosphatase I" evidence="5">
    <location>
        <begin position="19"/>
        <end position="160"/>
    </location>
</feature>
<comment type="caution">
    <text evidence="6">The sequence shown here is derived from an EMBL/GenBank/DDBJ whole genome shotgun (WGS) entry which is preliminary data.</text>
</comment>
<dbReference type="Pfam" id="PF01451">
    <property type="entry name" value="LMWPc"/>
    <property type="match status" value="1"/>
</dbReference>
<gene>
    <name evidence="6" type="ORF">SAMN06265373_10557</name>
</gene>
<evidence type="ECO:0000256" key="4">
    <source>
        <dbReference type="ARBA" id="ARBA00022912"/>
    </source>
</evidence>